<reference evidence="3" key="2">
    <citation type="submission" date="2023-05" db="EMBL/GenBank/DDBJ databases">
        <authorList>
            <person name="Schelkunov M.I."/>
        </authorList>
    </citation>
    <scope>NUCLEOTIDE SEQUENCE</scope>
    <source>
        <strain evidence="3">Hsosn_3</strain>
        <tissue evidence="3">Leaf</tissue>
    </source>
</reference>
<dbReference type="AlphaFoldDB" id="A0AAD8M3I6"/>
<feature type="domain" description="Replication factor A C-terminal" evidence="2">
    <location>
        <begin position="582"/>
        <end position="692"/>
    </location>
</feature>
<accession>A0AAD8M3I6</accession>
<sequence length="849" mass="97972">MELNKYDSIDQLDTSTFHWKCRVRLQCSWKGLNKETKELWGINMIFIDDSNDIIHALSNAKFCQGELLDLSEGDIYIISNFKVKEFLGHETFRPVRNPKHIFFTTHTELKKDLQAGLTIEKFAFDLFHMGDVDKFADDNMVGKLENLQPQIRSNKNESKTMLKFDLYDGRFRVNVTLFDEFGDKVEQLLKKVQVEDIYIIISCAKVGRYDAKPNITNYPATRVYINPDHYSVKELKTKMQQMSLLEIGTPENEVPKRVLTVKEIKELPTDFQESKVNCEVTVKKLEEKTNWYYAKCTNCEMELFCESGRFYCNKCTRIIPHPDKRFRLGTICSDQTGSVAIVFPDEEITRIIGKTVFDIQAECVEDSQMEDFPDILKQIKNQHYTITIEIKEQNIKKGSKVYEATEILEAQDFAGSVDPTKQTEMEIDQINNSERKKEFMTNDLTIETPDTGKSTSLKMRRLKNIHPVPYEDVVGIIKSNFKGINKLHNRLGKDQCQAKFTITDGKYAELFEKTMSETVETPVIIIIATCKVGLWNGMLKNEEFSKKIFEKTERKMAELRKIGDIKNLGKEAIETQVLTHLQIQTVEETEMWYSNYCTTCNNKTHMVDEYLFCSNCKRIVPHTEKKFELTVFAADDTGGIKIVLGDQQVRMLIGKRARQLVDKEGSAKEFPLILKELANKDYTMKLRIKELNILHKNEVYCATNICNGFKLEEVDTTYYNDEMSETPTQTVKVPELPLKPKIPVKATFDLDSIDAKSYQTTISSFLTMFPNTEAAAVRYLRPITLKSPNSLFHVMISKTPPVLKNKVAFQLPSSALILYGYHTFFPLAVKVKKTIYVLSKEFKDVPEDY</sequence>
<dbReference type="InterPro" id="IPR013955">
    <property type="entry name" value="Rep_factor-A_C"/>
</dbReference>
<dbReference type="InterPro" id="IPR003871">
    <property type="entry name" value="RFA1B/D_OB_1st"/>
</dbReference>
<dbReference type="SUPFAM" id="SSF50249">
    <property type="entry name" value="Nucleic acid-binding proteins"/>
    <property type="match status" value="4"/>
</dbReference>
<dbReference type="Pfam" id="PF08646">
    <property type="entry name" value="Rep_fac-A_C"/>
    <property type="match status" value="2"/>
</dbReference>
<dbReference type="Gene3D" id="2.40.50.140">
    <property type="entry name" value="Nucleic acid-binding proteins"/>
    <property type="match status" value="4"/>
</dbReference>
<dbReference type="PANTHER" id="PTHR47165">
    <property type="entry name" value="OS03G0429900 PROTEIN"/>
    <property type="match status" value="1"/>
</dbReference>
<evidence type="ECO:0000259" key="1">
    <source>
        <dbReference type="Pfam" id="PF02721"/>
    </source>
</evidence>
<gene>
    <name evidence="3" type="ORF">POM88_051488</name>
</gene>
<organism evidence="3 4">
    <name type="scientific">Heracleum sosnowskyi</name>
    <dbReference type="NCBI Taxonomy" id="360622"/>
    <lineage>
        <taxon>Eukaryota</taxon>
        <taxon>Viridiplantae</taxon>
        <taxon>Streptophyta</taxon>
        <taxon>Embryophyta</taxon>
        <taxon>Tracheophyta</taxon>
        <taxon>Spermatophyta</taxon>
        <taxon>Magnoliopsida</taxon>
        <taxon>eudicotyledons</taxon>
        <taxon>Gunneridae</taxon>
        <taxon>Pentapetalae</taxon>
        <taxon>asterids</taxon>
        <taxon>campanulids</taxon>
        <taxon>Apiales</taxon>
        <taxon>Apiaceae</taxon>
        <taxon>Apioideae</taxon>
        <taxon>apioid superclade</taxon>
        <taxon>Tordylieae</taxon>
        <taxon>Tordyliinae</taxon>
        <taxon>Heracleum</taxon>
    </lineage>
</organism>
<reference evidence="3" key="1">
    <citation type="submission" date="2023-02" db="EMBL/GenBank/DDBJ databases">
        <title>Genome of toxic invasive species Heracleum sosnowskyi carries increased number of genes despite the absence of recent whole-genome duplications.</title>
        <authorList>
            <person name="Schelkunov M."/>
            <person name="Shtratnikova V."/>
            <person name="Makarenko M."/>
            <person name="Klepikova A."/>
            <person name="Omelchenko D."/>
            <person name="Novikova G."/>
            <person name="Obukhova E."/>
            <person name="Bogdanov V."/>
            <person name="Penin A."/>
            <person name="Logacheva M."/>
        </authorList>
    </citation>
    <scope>NUCLEOTIDE SEQUENCE</scope>
    <source>
        <strain evidence="3">Hsosn_3</strain>
        <tissue evidence="3">Leaf</tissue>
    </source>
</reference>
<evidence type="ECO:0000313" key="3">
    <source>
        <dbReference type="EMBL" id="KAK1358232.1"/>
    </source>
</evidence>
<dbReference type="EMBL" id="JAUIZM010000011">
    <property type="protein sequence ID" value="KAK1358232.1"/>
    <property type="molecule type" value="Genomic_DNA"/>
</dbReference>
<name>A0AAD8M3I6_9APIA</name>
<dbReference type="PANTHER" id="PTHR47165:SF4">
    <property type="entry name" value="OS03G0429900 PROTEIN"/>
    <property type="match status" value="1"/>
</dbReference>
<dbReference type="InterPro" id="IPR012340">
    <property type="entry name" value="NA-bd_OB-fold"/>
</dbReference>
<dbReference type="Pfam" id="PF02721">
    <property type="entry name" value="DUF223"/>
    <property type="match status" value="1"/>
</dbReference>
<evidence type="ECO:0000259" key="2">
    <source>
        <dbReference type="Pfam" id="PF08646"/>
    </source>
</evidence>
<feature type="domain" description="Replication factor A C-terminal" evidence="2">
    <location>
        <begin position="277"/>
        <end position="401"/>
    </location>
</feature>
<protein>
    <recommendedName>
        <fullName evidence="5">DUF223 domain-containing protein</fullName>
    </recommendedName>
</protein>
<feature type="domain" description="Replication protein A 70 kDa DNA-binding subunit B/D first OB fold" evidence="1">
    <location>
        <begin position="5"/>
        <end position="111"/>
    </location>
</feature>
<dbReference type="Proteomes" id="UP001237642">
    <property type="component" value="Unassembled WGS sequence"/>
</dbReference>
<proteinExistence type="predicted"/>
<evidence type="ECO:0008006" key="5">
    <source>
        <dbReference type="Google" id="ProtNLM"/>
    </source>
</evidence>
<comment type="caution">
    <text evidence="3">The sequence shown here is derived from an EMBL/GenBank/DDBJ whole genome shotgun (WGS) entry which is preliminary data.</text>
</comment>
<evidence type="ECO:0000313" key="4">
    <source>
        <dbReference type="Proteomes" id="UP001237642"/>
    </source>
</evidence>
<keyword evidence="4" id="KW-1185">Reference proteome</keyword>